<evidence type="ECO:0000259" key="1">
    <source>
        <dbReference type="Pfam" id="PF03050"/>
    </source>
</evidence>
<sequence>EYLKDDYKELERAIREASVRYKDETSYRYNGKNFWNWVIATSQGILFKIERRRSHKFAKQMEIRHGVDVTDGYAGYNKLKCEHQRCWAHLARKAKKPPYQFGEEESYRLYKRYVNKLLLLFHNAKTEKKRKGSSEALQKKYDQKMNRLLTEISEKPMGRNMIRLTNYIMRFDGEWFTFLKYE</sequence>
<dbReference type="Pfam" id="PF03050">
    <property type="entry name" value="DDE_Tnp_IS66"/>
    <property type="match status" value="1"/>
</dbReference>
<dbReference type="AlphaFoldDB" id="T1BTT8"/>
<feature type="non-terminal residue" evidence="2">
    <location>
        <position position="1"/>
    </location>
</feature>
<dbReference type="InterPro" id="IPR004291">
    <property type="entry name" value="Transposase_IS66_central"/>
</dbReference>
<reference evidence="2" key="2">
    <citation type="journal article" date="2014" name="ISME J.">
        <title>Microbial stratification in low pH oxic and suboxic macroscopic growths along an acid mine drainage.</title>
        <authorList>
            <person name="Mendez-Garcia C."/>
            <person name="Mesa V."/>
            <person name="Sprenger R.R."/>
            <person name="Richter M."/>
            <person name="Diez M.S."/>
            <person name="Solano J."/>
            <person name="Bargiela R."/>
            <person name="Golyshina O.V."/>
            <person name="Manteca A."/>
            <person name="Ramos J.L."/>
            <person name="Gallego J.R."/>
            <person name="Llorente I."/>
            <person name="Martins Dos Santos V.A."/>
            <person name="Jensen O.N."/>
            <person name="Pelaez A.I."/>
            <person name="Sanchez J."/>
            <person name="Ferrer M."/>
        </authorList>
    </citation>
    <scope>NUCLEOTIDE SEQUENCE</scope>
</reference>
<dbReference type="PANTHER" id="PTHR33678:SF2">
    <property type="match status" value="1"/>
</dbReference>
<reference evidence="2" key="1">
    <citation type="submission" date="2013-08" db="EMBL/GenBank/DDBJ databases">
        <authorList>
            <person name="Mendez C."/>
            <person name="Richter M."/>
            <person name="Ferrer M."/>
            <person name="Sanchez J."/>
        </authorList>
    </citation>
    <scope>NUCLEOTIDE SEQUENCE</scope>
</reference>
<protein>
    <submittedName>
        <fullName evidence="2">IS66 family element, transposase</fullName>
    </submittedName>
</protein>
<feature type="domain" description="Transposase IS66 central" evidence="1">
    <location>
        <begin position="3"/>
        <end position="163"/>
    </location>
</feature>
<proteinExistence type="predicted"/>
<dbReference type="InterPro" id="IPR052344">
    <property type="entry name" value="Transposase-related"/>
</dbReference>
<gene>
    <name evidence="2" type="ORF">B1B_04156</name>
</gene>
<comment type="caution">
    <text evidence="2">The sequence shown here is derived from an EMBL/GenBank/DDBJ whole genome shotgun (WGS) entry which is preliminary data.</text>
</comment>
<dbReference type="EMBL" id="AUZY01002611">
    <property type="protein sequence ID" value="EQD71973.1"/>
    <property type="molecule type" value="Genomic_DNA"/>
</dbReference>
<dbReference type="PANTHER" id="PTHR33678">
    <property type="entry name" value="BLL1576 PROTEIN"/>
    <property type="match status" value="1"/>
</dbReference>
<evidence type="ECO:0000313" key="2">
    <source>
        <dbReference type="EMBL" id="EQD71973.1"/>
    </source>
</evidence>
<feature type="non-terminal residue" evidence="2">
    <location>
        <position position="182"/>
    </location>
</feature>
<organism evidence="2">
    <name type="scientific">mine drainage metagenome</name>
    <dbReference type="NCBI Taxonomy" id="410659"/>
    <lineage>
        <taxon>unclassified sequences</taxon>
        <taxon>metagenomes</taxon>
        <taxon>ecological metagenomes</taxon>
    </lineage>
</organism>
<name>T1BTT8_9ZZZZ</name>
<accession>T1BTT8</accession>